<dbReference type="Gene3D" id="3.40.190.10">
    <property type="entry name" value="Periplasmic binding protein-like II"/>
    <property type="match status" value="2"/>
</dbReference>
<dbReference type="SUPFAM" id="SSF53850">
    <property type="entry name" value="Periplasmic binding protein-like II"/>
    <property type="match status" value="1"/>
</dbReference>
<dbReference type="RefSeq" id="WP_126701776.1">
    <property type="nucleotide sequence ID" value="NZ_RWKW01000090.1"/>
</dbReference>
<dbReference type="PROSITE" id="PS51318">
    <property type="entry name" value="TAT"/>
    <property type="match status" value="1"/>
</dbReference>
<accession>A0A3R9ZPA6</accession>
<keyword evidence="1" id="KW-0732">Signal</keyword>
<dbReference type="PANTHER" id="PTHR31528">
    <property type="entry name" value="4-AMINO-5-HYDROXYMETHYL-2-METHYLPYRIMIDINE PHOSPHATE SYNTHASE THI11-RELATED"/>
    <property type="match status" value="1"/>
</dbReference>
<organism evidence="3 4">
    <name type="scientific">Aquibium carbonis</name>
    <dbReference type="NCBI Taxonomy" id="2495581"/>
    <lineage>
        <taxon>Bacteria</taxon>
        <taxon>Pseudomonadati</taxon>
        <taxon>Pseudomonadota</taxon>
        <taxon>Alphaproteobacteria</taxon>
        <taxon>Hyphomicrobiales</taxon>
        <taxon>Phyllobacteriaceae</taxon>
        <taxon>Aquibium</taxon>
    </lineage>
</organism>
<evidence type="ECO:0000259" key="2">
    <source>
        <dbReference type="Pfam" id="PF09084"/>
    </source>
</evidence>
<dbReference type="InterPro" id="IPR027939">
    <property type="entry name" value="NMT1/THI5"/>
</dbReference>
<reference evidence="3 4" key="1">
    <citation type="submission" date="2018-12" db="EMBL/GenBank/DDBJ databases">
        <title>Mesorhizobium carbonis sp. nov., isolated from coal mine water.</title>
        <authorList>
            <person name="Xin W."/>
            <person name="Xu Z."/>
            <person name="Xiang F."/>
            <person name="Zhang J."/>
            <person name="Xi L."/>
            <person name="Liu J."/>
        </authorList>
    </citation>
    <scope>NUCLEOTIDE SEQUENCE [LARGE SCALE GENOMIC DNA]</scope>
    <source>
        <strain evidence="3 4">B2.3</strain>
    </source>
</reference>
<dbReference type="Proteomes" id="UP000278398">
    <property type="component" value="Unassembled WGS sequence"/>
</dbReference>
<comment type="caution">
    <text evidence="3">The sequence shown here is derived from an EMBL/GenBank/DDBJ whole genome shotgun (WGS) entry which is preliminary data.</text>
</comment>
<feature type="domain" description="SsuA/THI5-like" evidence="2">
    <location>
        <begin position="48"/>
        <end position="262"/>
    </location>
</feature>
<keyword evidence="4" id="KW-1185">Reference proteome</keyword>
<dbReference type="GO" id="GO:0009228">
    <property type="term" value="P:thiamine biosynthetic process"/>
    <property type="evidence" value="ECO:0007669"/>
    <property type="project" value="InterPro"/>
</dbReference>
<evidence type="ECO:0000256" key="1">
    <source>
        <dbReference type="SAM" id="SignalP"/>
    </source>
</evidence>
<gene>
    <name evidence="3" type="ORF">EJC49_20405</name>
</gene>
<sequence>MHLTRRLFSLAAAGAMSLAAFGGAGVGAAMADTNIKFTLDWKFEGPAAGFLLAVDNGHFAAEGLNVTIDTGAGSRESIPRVATGAYEMGFGDINALIKFLDEDTSQKVKAVMMIYDKPPFAVIGRTAQGITEDPKSLEGKKLGAPPPDAAFGQWPAFVQVAGIDTSNITIENVGFPVREPMLAQGAVDAIFGFSFSSVLNLKAQGIPADDIVTILMADHGLELYGNAIMVNEDFAAANPDAVKGFLKALAKGFADAVADPEAGVAAVMSRNEILTKEIEVERLGMANSMNIKTPWVEANGFGGIDEAKLANSIELLKVSMDLKGNVTAADVFDASYLPPKEERMLP</sequence>
<evidence type="ECO:0000313" key="4">
    <source>
        <dbReference type="Proteomes" id="UP000278398"/>
    </source>
</evidence>
<dbReference type="Pfam" id="PF09084">
    <property type="entry name" value="NMT1"/>
    <property type="match status" value="1"/>
</dbReference>
<feature type="chain" id="PRO_5018652979" evidence="1">
    <location>
        <begin position="32"/>
        <end position="346"/>
    </location>
</feature>
<feature type="signal peptide" evidence="1">
    <location>
        <begin position="1"/>
        <end position="31"/>
    </location>
</feature>
<dbReference type="PANTHER" id="PTHR31528:SF15">
    <property type="entry name" value="RIBOFLAVIN-BINDING PROTEIN RIBY"/>
    <property type="match status" value="1"/>
</dbReference>
<proteinExistence type="predicted"/>
<dbReference type="EMBL" id="RWKW01000090">
    <property type="protein sequence ID" value="RST84468.1"/>
    <property type="molecule type" value="Genomic_DNA"/>
</dbReference>
<dbReference type="AlphaFoldDB" id="A0A3R9ZPA6"/>
<name>A0A3R9ZPA6_9HYPH</name>
<dbReference type="InterPro" id="IPR015168">
    <property type="entry name" value="SsuA/THI5"/>
</dbReference>
<evidence type="ECO:0000313" key="3">
    <source>
        <dbReference type="EMBL" id="RST84468.1"/>
    </source>
</evidence>
<dbReference type="OrthoDB" id="9815602at2"/>
<protein>
    <submittedName>
        <fullName evidence="3">ABC transporter substrate-binding protein</fullName>
    </submittedName>
</protein>
<dbReference type="InterPro" id="IPR006311">
    <property type="entry name" value="TAT_signal"/>
</dbReference>